<keyword evidence="1" id="KW-0812">Transmembrane</keyword>
<dbReference type="EMBL" id="JXTB01000019">
    <property type="protein sequence ID" value="PON76184.1"/>
    <property type="molecule type" value="Genomic_DNA"/>
</dbReference>
<name>A0A2P5DSB6_PARAD</name>
<evidence type="ECO:0008006" key="4">
    <source>
        <dbReference type="Google" id="ProtNLM"/>
    </source>
</evidence>
<sequence>MQLFHRIGLTFFYFYYFKNGNSIFSANVWLVLLILYPLYIFLFSLFKYCQETDFSDLLFFVEVLNCTHITVLGLEITVCSTCERLLFFVLLHYAKRIQLQPNLCTSCFCWCNSQ</sequence>
<keyword evidence="3" id="KW-1185">Reference proteome</keyword>
<protein>
    <recommendedName>
        <fullName evidence="4">Transmembrane protein</fullName>
    </recommendedName>
</protein>
<reference evidence="3" key="1">
    <citation type="submission" date="2016-06" db="EMBL/GenBank/DDBJ databases">
        <title>Parallel loss of symbiosis genes in relatives of nitrogen-fixing non-legume Parasponia.</title>
        <authorList>
            <person name="Van Velzen R."/>
            <person name="Holmer R."/>
            <person name="Bu F."/>
            <person name="Rutten L."/>
            <person name="Van Zeijl A."/>
            <person name="Liu W."/>
            <person name="Santuari L."/>
            <person name="Cao Q."/>
            <person name="Sharma T."/>
            <person name="Shen D."/>
            <person name="Roswanjaya Y."/>
            <person name="Wardhani T."/>
            <person name="Kalhor M.S."/>
            <person name="Jansen J."/>
            <person name="Van den Hoogen J."/>
            <person name="Gungor B."/>
            <person name="Hartog M."/>
            <person name="Hontelez J."/>
            <person name="Verver J."/>
            <person name="Yang W.-C."/>
            <person name="Schijlen E."/>
            <person name="Repin R."/>
            <person name="Schilthuizen M."/>
            <person name="Schranz E."/>
            <person name="Heidstra R."/>
            <person name="Miyata K."/>
            <person name="Fedorova E."/>
            <person name="Kohlen W."/>
            <person name="Bisseling T."/>
            <person name="Smit S."/>
            <person name="Geurts R."/>
        </authorList>
    </citation>
    <scope>NUCLEOTIDE SEQUENCE [LARGE SCALE GENOMIC DNA]</scope>
    <source>
        <strain evidence="3">cv. WU1-14</strain>
    </source>
</reference>
<evidence type="ECO:0000313" key="2">
    <source>
        <dbReference type="EMBL" id="PON76184.1"/>
    </source>
</evidence>
<comment type="caution">
    <text evidence="2">The sequence shown here is derived from an EMBL/GenBank/DDBJ whole genome shotgun (WGS) entry which is preliminary data.</text>
</comment>
<dbReference type="Proteomes" id="UP000237105">
    <property type="component" value="Unassembled WGS sequence"/>
</dbReference>
<organism evidence="2 3">
    <name type="scientific">Parasponia andersonii</name>
    <name type="common">Sponia andersonii</name>
    <dbReference type="NCBI Taxonomy" id="3476"/>
    <lineage>
        <taxon>Eukaryota</taxon>
        <taxon>Viridiplantae</taxon>
        <taxon>Streptophyta</taxon>
        <taxon>Embryophyta</taxon>
        <taxon>Tracheophyta</taxon>
        <taxon>Spermatophyta</taxon>
        <taxon>Magnoliopsida</taxon>
        <taxon>eudicotyledons</taxon>
        <taxon>Gunneridae</taxon>
        <taxon>Pentapetalae</taxon>
        <taxon>rosids</taxon>
        <taxon>fabids</taxon>
        <taxon>Rosales</taxon>
        <taxon>Cannabaceae</taxon>
        <taxon>Parasponia</taxon>
    </lineage>
</organism>
<keyword evidence="1" id="KW-1133">Transmembrane helix</keyword>
<keyword evidence="1" id="KW-0472">Membrane</keyword>
<feature type="transmembrane region" description="Helical" evidence="1">
    <location>
        <begin position="23"/>
        <end position="46"/>
    </location>
</feature>
<gene>
    <name evidence="2" type="ORF">PanWU01x14_036020</name>
</gene>
<evidence type="ECO:0000313" key="3">
    <source>
        <dbReference type="Proteomes" id="UP000237105"/>
    </source>
</evidence>
<evidence type="ECO:0000256" key="1">
    <source>
        <dbReference type="SAM" id="Phobius"/>
    </source>
</evidence>
<dbReference type="AlphaFoldDB" id="A0A2P5DSB6"/>
<accession>A0A2P5DSB6</accession>
<proteinExistence type="predicted"/>